<dbReference type="Pfam" id="PF08808">
    <property type="entry name" value="RES"/>
    <property type="match status" value="1"/>
</dbReference>
<accession>A0A4R1NF16</accession>
<dbReference type="Proteomes" id="UP000294555">
    <property type="component" value="Unassembled WGS sequence"/>
</dbReference>
<name>A0A4R1NF16_9GAMM</name>
<evidence type="ECO:0000256" key="1">
    <source>
        <dbReference type="SAM" id="MobiDB-lite"/>
    </source>
</evidence>
<dbReference type="InterPro" id="IPR014914">
    <property type="entry name" value="RES_dom"/>
</dbReference>
<evidence type="ECO:0000313" key="4">
    <source>
        <dbReference type="Proteomes" id="UP000294555"/>
    </source>
</evidence>
<dbReference type="RefSeq" id="WP_132925221.1">
    <property type="nucleotide sequence ID" value="NZ_SJOI01000001.1"/>
</dbReference>
<reference evidence="3 4" key="1">
    <citation type="submission" date="2019-02" db="EMBL/GenBank/DDBJ databases">
        <title>Investigation of anaerobic lignin degradation for improved lignocellulosic biofuels.</title>
        <authorList>
            <person name="Deangelis K."/>
        </authorList>
    </citation>
    <scope>NUCLEOTIDE SEQUENCE [LARGE SCALE GENOMIC DNA]</scope>
    <source>
        <strain evidence="3 4">159R</strain>
    </source>
</reference>
<feature type="region of interest" description="Disordered" evidence="1">
    <location>
        <begin position="1"/>
        <end position="24"/>
    </location>
</feature>
<organism evidence="3 4">
    <name type="scientific">Sodalis ligni</name>
    <dbReference type="NCBI Taxonomy" id="2697027"/>
    <lineage>
        <taxon>Bacteria</taxon>
        <taxon>Pseudomonadati</taxon>
        <taxon>Pseudomonadota</taxon>
        <taxon>Gammaproteobacteria</taxon>
        <taxon>Enterobacterales</taxon>
        <taxon>Bruguierivoracaceae</taxon>
        <taxon>Sodalis</taxon>
    </lineage>
</organism>
<feature type="compositionally biased region" description="Polar residues" evidence="1">
    <location>
        <begin position="7"/>
        <end position="20"/>
    </location>
</feature>
<evidence type="ECO:0000259" key="2">
    <source>
        <dbReference type="Pfam" id="PF08808"/>
    </source>
</evidence>
<feature type="domain" description="RES" evidence="2">
    <location>
        <begin position="91"/>
        <end position="198"/>
    </location>
</feature>
<dbReference type="EMBL" id="SJOI01000001">
    <property type="protein sequence ID" value="TCL06092.1"/>
    <property type="molecule type" value="Genomic_DNA"/>
</dbReference>
<evidence type="ECO:0000313" key="3">
    <source>
        <dbReference type="EMBL" id="TCL06092.1"/>
    </source>
</evidence>
<sequence length="229" mass="24927">MPIKTGGNPNDDVNTPTETAVNAGKNKQDEVAYTKIEQLKDGLLRDCGRAVAAGTKAFRLQLGGYGGSNVFFNRDGKDYRYSLTDGVNGSMYLAYTPKTAIKEVFQNKKGLKESDLNDYFMGTIVIVKDVNILLVNELMSKSNVKLHDVTTATRVVTQLLAQKVHSVGFDGMSFLSNVTGEPCLVLWHDDPAGAGMATTRVQTSLSQFTHQGQEAADILFDELGIPVEE</sequence>
<gene>
    <name evidence="3" type="ORF">EZJ58_4320</name>
</gene>
<dbReference type="OrthoDB" id="6463990at2"/>
<comment type="caution">
    <text evidence="3">The sequence shown here is derived from an EMBL/GenBank/DDBJ whole genome shotgun (WGS) entry which is preliminary data.</text>
</comment>
<dbReference type="AlphaFoldDB" id="A0A4R1NF16"/>
<proteinExistence type="predicted"/>
<keyword evidence="4" id="KW-1185">Reference proteome</keyword>
<protein>
    <submittedName>
        <fullName evidence="3">RES domain-containing protein</fullName>
    </submittedName>
</protein>